<reference evidence="2" key="2">
    <citation type="submission" date="2021-04" db="EMBL/GenBank/DDBJ databases">
        <authorList>
            <person name="Gilroy R."/>
        </authorList>
    </citation>
    <scope>NUCLEOTIDE SEQUENCE</scope>
    <source>
        <strain evidence="2">ChiBcec2-3848</strain>
    </source>
</reference>
<reference evidence="2" key="1">
    <citation type="journal article" date="2021" name="PeerJ">
        <title>Extensive microbial diversity within the chicken gut microbiome revealed by metagenomics and culture.</title>
        <authorList>
            <person name="Gilroy R."/>
            <person name="Ravi A."/>
            <person name="Getino M."/>
            <person name="Pursley I."/>
            <person name="Horton D.L."/>
            <person name="Alikhan N.F."/>
            <person name="Baker D."/>
            <person name="Gharbi K."/>
            <person name="Hall N."/>
            <person name="Watson M."/>
            <person name="Adriaenssens E.M."/>
            <person name="Foster-Nyarko E."/>
            <person name="Jarju S."/>
            <person name="Secka A."/>
            <person name="Antonio M."/>
            <person name="Oren A."/>
            <person name="Chaudhuri R.R."/>
            <person name="La Ragione R."/>
            <person name="Hildebrand F."/>
            <person name="Pallen M.J."/>
        </authorList>
    </citation>
    <scope>NUCLEOTIDE SEQUENCE</scope>
    <source>
        <strain evidence="2">ChiBcec2-3848</strain>
    </source>
</reference>
<dbReference type="EMBL" id="DWVZ01000220">
    <property type="protein sequence ID" value="HJC64953.1"/>
    <property type="molecule type" value="Genomic_DNA"/>
</dbReference>
<comment type="caution">
    <text evidence="2">The sequence shown here is derived from an EMBL/GenBank/DDBJ whole genome shotgun (WGS) entry which is preliminary data.</text>
</comment>
<evidence type="ECO:0000313" key="3">
    <source>
        <dbReference type="Proteomes" id="UP000823886"/>
    </source>
</evidence>
<gene>
    <name evidence="2" type="ORF">H9753_15275</name>
</gene>
<evidence type="ECO:0000313" key="2">
    <source>
        <dbReference type="EMBL" id="HJC64953.1"/>
    </source>
</evidence>
<evidence type="ECO:0000259" key="1">
    <source>
        <dbReference type="Pfam" id="PF13786"/>
    </source>
</evidence>
<dbReference type="Pfam" id="PF13786">
    <property type="entry name" value="DUF4179"/>
    <property type="match status" value="1"/>
</dbReference>
<dbReference type="Proteomes" id="UP000823886">
    <property type="component" value="Unassembled WGS sequence"/>
</dbReference>
<protein>
    <submittedName>
        <fullName evidence="2">DUF4179 domain-containing protein</fullName>
    </submittedName>
</protein>
<dbReference type="Gene3D" id="2.60.40.1630">
    <property type="entry name" value="bacillus anthracis domain"/>
    <property type="match status" value="1"/>
</dbReference>
<name>A0A9D2PPN8_9FIRM</name>
<organism evidence="2 3">
    <name type="scientific">Candidatus Blautia merdavium</name>
    <dbReference type="NCBI Taxonomy" id="2838494"/>
    <lineage>
        <taxon>Bacteria</taxon>
        <taxon>Bacillati</taxon>
        <taxon>Bacillota</taxon>
        <taxon>Clostridia</taxon>
        <taxon>Lachnospirales</taxon>
        <taxon>Lachnospiraceae</taxon>
        <taxon>Blautia</taxon>
    </lineage>
</organism>
<sequence length="355" mass="40182">MKDLYEMFNEMDLREETDIQEMDSLEKARWKKRLRDQIRTGRKKHSGKRAAAAAAACVLLAAGMTATGTGQTILAMVQEAAQSHLPGVVHWVPGFSQTRDEYVTEIAKSFQVEDTTVTLADAVADEDTILFSFYLEQEKTDNSFGMQAELYAGEEKIGTGISNFMSWSEESQKARGKMRVLSEGADFSQIRDAELVLTCGYLNSSAEEKQEETIPITFTGKNLKEETKTQDVDYEYTISDGRKIQILQYSENQANLKLYAKVTYPEGYDWDNVNYITSLKGRTDMGDMVEFTRMQSYEQEDGTSTELFLADANIPAAAEFIKLYPYERYISLEIGSVVEDILVQKEPLVIERQTD</sequence>
<accession>A0A9D2PPN8</accession>
<dbReference type="AlphaFoldDB" id="A0A9D2PPN8"/>
<dbReference type="InterPro" id="IPR025436">
    <property type="entry name" value="DUF4179"/>
</dbReference>
<feature type="domain" description="DUF4179" evidence="1">
    <location>
        <begin position="43"/>
        <end position="136"/>
    </location>
</feature>
<proteinExistence type="predicted"/>